<feature type="domain" description="Gal80p-like C-terminal" evidence="4">
    <location>
        <begin position="142"/>
        <end position="294"/>
    </location>
</feature>
<evidence type="ECO:0000259" key="4">
    <source>
        <dbReference type="Pfam" id="PF22685"/>
    </source>
</evidence>
<name>A0A0D2PN82_HYPSF</name>
<dbReference type="Gene3D" id="3.30.360.10">
    <property type="entry name" value="Dihydrodipicolinate Reductase, domain 2"/>
    <property type="match status" value="1"/>
</dbReference>
<dbReference type="PANTHER" id="PTHR43818">
    <property type="entry name" value="BCDNA.GH03377"/>
    <property type="match status" value="1"/>
</dbReference>
<evidence type="ECO:0000259" key="3">
    <source>
        <dbReference type="Pfam" id="PF01408"/>
    </source>
</evidence>
<evidence type="ECO:0000313" key="5">
    <source>
        <dbReference type="EMBL" id="KJA21345.1"/>
    </source>
</evidence>
<dbReference type="GO" id="GO:0000166">
    <property type="term" value="F:nucleotide binding"/>
    <property type="evidence" value="ECO:0007669"/>
    <property type="project" value="InterPro"/>
</dbReference>
<dbReference type="GO" id="GO:0016491">
    <property type="term" value="F:oxidoreductase activity"/>
    <property type="evidence" value="ECO:0007669"/>
    <property type="project" value="UniProtKB-KW"/>
</dbReference>
<dbReference type="EMBL" id="KN817559">
    <property type="protein sequence ID" value="KJA21345.1"/>
    <property type="molecule type" value="Genomic_DNA"/>
</dbReference>
<sequence length="370" mass="39845">MPLPIKVGFVGLSTIGWAATTLAPSLFQPSLQDKYKLVAVSTTSQESAEASAKKHAAQLGHTIKAYYGSTSQIAADPEVDLVVVSVKPWSQKAAVLPVIEQKKNFFLEWPVGRSLQETIEIAEAVHKYGVRSIVGLQGRQSPVVKKVKHLVNSGAIGAIRSTVWTGLIPREPHFFPPLVAAENKFTLDGANGVTTLRLVAGPQLDPFTFTLGCFNTVNATAATLYPTATILDRDGNPTGETLPAVTPDHYTISGILDSGAIATIIWRTAYSSTPGRRHLLWEIEGEEGSIRIESDTSSYLNIDNPMVFLNGEKVDFAGADGNVLDILVSAWEAYAAGEESAYTTIDDAAKVHRFLDAVERSLEEGKTIVL</sequence>
<dbReference type="Gene3D" id="3.40.50.720">
    <property type="entry name" value="NAD(P)-binding Rossmann-like Domain"/>
    <property type="match status" value="1"/>
</dbReference>
<dbReference type="OMA" id="CWEEISL"/>
<feature type="chain" id="PRO_5002260827" evidence="2">
    <location>
        <begin position="19"/>
        <end position="370"/>
    </location>
</feature>
<dbReference type="InterPro" id="IPR000683">
    <property type="entry name" value="Gfo/Idh/MocA-like_OxRdtase_N"/>
</dbReference>
<dbReference type="AlphaFoldDB" id="A0A0D2PN82"/>
<dbReference type="PANTHER" id="PTHR43818:SF11">
    <property type="entry name" value="BCDNA.GH03377"/>
    <property type="match status" value="1"/>
</dbReference>
<evidence type="ECO:0000256" key="1">
    <source>
        <dbReference type="ARBA" id="ARBA00023002"/>
    </source>
</evidence>
<proteinExistence type="predicted"/>
<dbReference type="STRING" id="945553.A0A0D2PN82"/>
<keyword evidence="1" id="KW-0560">Oxidoreductase</keyword>
<dbReference type="InterPro" id="IPR055080">
    <property type="entry name" value="Gal80p-like_C"/>
</dbReference>
<feature type="signal peptide" evidence="2">
    <location>
        <begin position="1"/>
        <end position="18"/>
    </location>
</feature>
<dbReference type="InterPro" id="IPR050463">
    <property type="entry name" value="Gfo/Idh/MocA_oxidrdct_glycsds"/>
</dbReference>
<dbReference type="OrthoDB" id="64915at2759"/>
<gene>
    <name evidence="5" type="ORF">HYPSUDRAFT_203107</name>
</gene>
<keyword evidence="6" id="KW-1185">Reference proteome</keyword>
<dbReference type="Proteomes" id="UP000054270">
    <property type="component" value="Unassembled WGS sequence"/>
</dbReference>
<feature type="domain" description="Gfo/Idh/MocA-like oxidoreductase N-terminal" evidence="3">
    <location>
        <begin position="5"/>
        <end position="135"/>
    </location>
</feature>
<keyword evidence="2" id="KW-0732">Signal</keyword>
<dbReference type="Pfam" id="PF01408">
    <property type="entry name" value="GFO_IDH_MocA"/>
    <property type="match status" value="1"/>
</dbReference>
<dbReference type="SUPFAM" id="SSF55347">
    <property type="entry name" value="Glyceraldehyde-3-phosphate dehydrogenase-like, C-terminal domain"/>
    <property type="match status" value="1"/>
</dbReference>
<dbReference type="Pfam" id="PF22685">
    <property type="entry name" value="Gal80p_C-like"/>
    <property type="match status" value="1"/>
</dbReference>
<organism evidence="5 6">
    <name type="scientific">Hypholoma sublateritium (strain FD-334 SS-4)</name>
    <dbReference type="NCBI Taxonomy" id="945553"/>
    <lineage>
        <taxon>Eukaryota</taxon>
        <taxon>Fungi</taxon>
        <taxon>Dikarya</taxon>
        <taxon>Basidiomycota</taxon>
        <taxon>Agaricomycotina</taxon>
        <taxon>Agaricomycetes</taxon>
        <taxon>Agaricomycetidae</taxon>
        <taxon>Agaricales</taxon>
        <taxon>Agaricineae</taxon>
        <taxon>Strophariaceae</taxon>
        <taxon>Hypholoma</taxon>
    </lineage>
</organism>
<evidence type="ECO:0000256" key="2">
    <source>
        <dbReference type="SAM" id="SignalP"/>
    </source>
</evidence>
<protein>
    <submittedName>
        <fullName evidence="5">Uncharacterized protein</fullName>
    </submittedName>
</protein>
<dbReference type="InterPro" id="IPR036291">
    <property type="entry name" value="NAD(P)-bd_dom_sf"/>
</dbReference>
<evidence type="ECO:0000313" key="6">
    <source>
        <dbReference type="Proteomes" id="UP000054270"/>
    </source>
</evidence>
<dbReference type="SUPFAM" id="SSF51735">
    <property type="entry name" value="NAD(P)-binding Rossmann-fold domains"/>
    <property type="match status" value="1"/>
</dbReference>
<reference evidence="6" key="1">
    <citation type="submission" date="2014-04" db="EMBL/GenBank/DDBJ databases">
        <title>Evolutionary Origins and Diversification of the Mycorrhizal Mutualists.</title>
        <authorList>
            <consortium name="DOE Joint Genome Institute"/>
            <consortium name="Mycorrhizal Genomics Consortium"/>
            <person name="Kohler A."/>
            <person name="Kuo A."/>
            <person name="Nagy L.G."/>
            <person name="Floudas D."/>
            <person name="Copeland A."/>
            <person name="Barry K.W."/>
            <person name="Cichocki N."/>
            <person name="Veneault-Fourrey C."/>
            <person name="LaButti K."/>
            <person name="Lindquist E.A."/>
            <person name="Lipzen A."/>
            <person name="Lundell T."/>
            <person name="Morin E."/>
            <person name="Murat C."/>
            <person name="Riley R."/>
            <person name="Ohm R."/>
            <person name="Sun H."/>
            <person name="Tunlid A."/>
            <person name="Henrissat B."/>
            <person name="Grigoriev I.V."/>
            <person name="Hibbett D.S."/>
            <person name="Martin F."/>
        </authorList>
    </citation>
    <scope>NUCLEOTIDE SEQUENCE [LARGE SCALE GENOMIC DNA]</scope>
    <source>
        <strain evidence="6">FD-334 SS-4</strain>
    </source>
</reference>
<accession>A0A0D2PN82</accession>